<organism evidence="2 3">
    <name type="scientific">Marinospirillum insulare</name>
    <dbReference type="NCBI Taxonomy" id="217169"/>
    <lineage>
        <taxon>Bacteria</taxon>
        <taxon>Pseudomonadati</taxon>
        <taxon>Pseudomonadota</taxon>
        <taxon>Gammaproteobacteria</taxon>
        <taxon>Oceanospirillales</taxon>
        <taxon>Oceanospirillaceae</taxon>
        <taxon>Marinospirillum</taxon>
    </lineage>
</organism>
<reference evidence="3" key="1">
    <citation type="journal article" date="2019" name="Int. J. Syst. Evol. Microbiol.">
        <title>The Global Catalogue of Microorganisms (GCM) 10K type strain sequencing project: providing services to taxonomists for standard genome sequencing and annotation.</title>
        <authorList>
            <consortium name="The Broad Institute Genomics Platform"/>
            <consortium name="The Broad Institute Genome Sequencing Center for Infectious Disease"/>
            <person name="Wu L."/>
            <person name="Ma J."/>
        </authorList>
    </citation>
    <scope>NUCLEOTIDE SEQUENCE [LARGE SCALE GENOMIC DNA]</scope>
    <source>
        <strain evidence="3">NBRC 100033</strain>
    </source>
</reference>
<gene>
    <name evidence="2" type="ORF">GCM10007878_23610</name>
</gene>
<feature type="domain" description="FecR protein" evidence="1">
    <location>
        <begin position="58"/>
        <end position="147"/>
    </location>
</feature>
<proteinExistence type="predicted"/>
<dbReference type="Proteomes" id="UP001156682">
    <property type="component" value="Unassembled WGS sequence"/>
</dbReference>
<evidence type="ECO:0000259" key="1">
    <source>
        <dbReference type="Pfam" id="PF04773"/>
    </source>
</evidence>
<name>A0ABQ6A407_9GAMM</name>
<accession>A0ABQ6A407</accession>
<dbReference type="EMBL" id="BSOR01000040">
    <property type="protein sequence ID" value="GLR64923.1"/>
    <property type="molecule type" value="Genomic_DNA"/>
</dbReference>
<dbReference type="PANTHER" id="PTHR38731">
    <property type="entry name" value="LIPL45-RELATED LIPOPROTEIN-RELATED"/>
    <property type="match status" value="1"/>
</dbReference>
<dbReference type="InterPro" id="IPR006860">
    <property type="entry name" value="FecR"/>
</dbReference>
<sequence length="249" mass="27669">MLFVSLLLMLVYTSFAFAVECESYASLIRTEGKVQLVALGSPFPKRNLDLPYALCSGDRVQTVAEAQALISHSGGELVLAENSSLEMLDVDSLSLTEGTALFRVTKREGQRFVAKTPLVVIGVKGTEFLVSSQSSRNDVALFKGEVEVERQDGQEMAYYESKPVSAMSFSEYQAFQQQSFNEYKNNLEQAFSDYKEQQLAEFKAYVSGVDLQAGRQLTLSGENEKPEAIDAPINKSVEKLQQQLNSWLE</sequence>
<evidence type="ECO:0000313" key="2">
    <source>
        <dbReference type="EMBL" id="GLR64923.1"/>
    </source>
</evidence>
<evidence type="ECO:0000313" key="3">
    <source>
        <dbReference type="Proteomes" id="UP001156682"/>
    </source>
</evidence>
<comment type="caution">
    <text evidence="2">The sequence shown here is derived from an EMBL/GenBank/DDBJ whole genome shotgun (WGS) entry which is preliminary data.</text>
</comment>
<protein>
    <recommendedName>
        <fullName evidence="1">FecR protein domain-containing protein</fullName>
    </recommendedName>
</protein>
<keyword evidence="3" id="KW-1185">Reference proteome</keyword>
<dbReference type="Gene3D" id="2.60.120.1440">
    <property type="match status" value="1"/>
</dbReference>
<dbReference type="Pfam" id="PF04773">
    <property type="entry name" value="FecR"/>
    <property type="match status" value="1"/>
</dbReference>